<dbReference type="PANTHER" id="PTHR31297:SF41">
    <property type="entry name" value="ENDOGLUCANASE, PUTATIVE (AFU_ORTHOLOGUE AFUA_5G01830)-RELATED"/>
    <property type="match status" value="1"/>
</dbReference>
<evidence type="ECO:0000259" key="8">
    <source>
        <dbReference type="Pfam" id="PF00150"/>
    </source>
</evidence>
<dbReference type="GO" id="GO:0030245">
    <property type="term" value="P:cellulose catabolic process"/>
    <property type="evidence" value="ECO:0007669"/>
    <property type="project" value="UniProtKB-KW"/>
</dbReference>
<feature type="domain" description="Glycoside hydrolase family 5" evidence="8">
    <location>
        <begin position="169"/>
        <end position="473"/>
    </location>
</feature>
<evidence type="ECO:0000313" key="11">
    <source>
        <dbReference type="Proteomes" id="UP000190961"/>
    </source>
</evidence>
<dbReference type="Pfam" id="PF00150">
    <property type="entry name" value="Cellulase"/>
    <property type="match status" value="1"/>
</dbReference>
<dbReference type="GO" id="GO:0005576">
    <property type="term" value="C:extracellular region"/>
    <property type="evidence" value="ECO:0007669"/>
    <property type="project" value="TreeGrafter"/>
</dbReference>
<evidence type="ECO:0000259" key="9">
    <source>
        <dbReference type="Pfam" id="PF19190"/>
    </source>
</evidence>
<dbReference type="Pfam" id="PF19190">
    <property type="entry name" value="BACON_2"/>
    <property type="match status" value="1"/>
</dbReference>
<organism evidence="10 11">
    <name type="scientific">Ohtaekwangia koreensis</name>
    <dbReference type="NCBI Taxonomy" id="688867"/>
    <lineage>
        <taxon>Bacteria</taxon>
        <taxon>Pseudomonadati</taxon>
        <taxon>Bacteroidota</taxon>
        <taxon>Cytophagia</taxon>
        <taxon>Cytophagales</taxon>
        <taxon>Fulvivirgaceae</taxon>
        <taxon>Ohtaekwangia</taxon>
    </lineage>
</organism>
<gene>
    <name evidence="10" type="ORF">SAMN05660236_2346</name>
</gene>
<protein>
    <submittedName>
        <fullName evidence="10">Aryl-phospho-beta-D-glucosidase BglC, GH1 family</fullName>
    </submittedName>
</protein>
<sequence>MMNGLYKKFLLPMLLAVVFISGCKEDDETPVLSVSGSDITVPTGGSTPQINISELGGTSEITISCNEKWRISNSAEWLGISQSSGEPGTSTVELNAGGNTTGIRRTAMLTVSADNGQSRRLVVSQASELYPSYNLSPKPPDETGMSSTAVELAAKMTMGINFGNTMEAPTEALWVTSKITESYVKFVKQSGFNAVRIPCTWSSNHSIDPEKAKIDPVWLNRVKEVVGWCVDNDMYVMLNIHGDGRWLDDHINKAGQDAVNAKQKALWEQIATTMRDFDEHLMFASANEPPVENAEQMSILNGYHETFIKTVRATGGRNSYRVLVVQGPSTDPTKTYDLMNTLPTDNIPNKLMVEVHDYTPFQFTQLTGGNATWGNMFYYWGKGNHSTIEPERNATHGEEDVIDSEFQKIKQKFVDKGIPVILGEYAAWRRNAINNADYLPKDLDKHNKSVNDWTYYVTKQARVNGIMPFYWEIGFMLDRSNNTVKDQPMLDALIEAYK</sequence>
<dbReference type="AlphaFoldDB" id="A0A1T5KN26"/>
<dbReference type="InterPro" id="IPR013783">
    <property type="entry name" value="Ig-like_fold"/>
</dbReference>
<feature type="domain" description="BACON" evidence="9">
    <location>
        <begin position="55"/>
        <end position="126"/>
    </location>
</feature>
<evidence type="ECO:0000256" key="5">
    <source>
        <dbReference type="ARBA" id="ARBA00023295"/>
    </source>
</evidence>
<comment type="similarity">
    <text evidence="1 7">Belongs to the glycosyl hydrolase 5 (cellulase A) family.</text>
</comment>
<keyword evidence="4" id="KW-0119">Carbohydrate metabolism</keyword>
<evidence type="ECO:0000256" key="1">
    <source>
        <dbReference type="ARBA" id="ARBA00005641"/>
    </source>
</evidence>
<dbReference type="PROSITE" id="PS51257">
    <property type="entry name" value="PROKAR_LIPOPROTEIN"/>
    <property type="match status" value="1"/>
</dbReference>
<evidence type="ECO:0000313" key="10">
    <source>
        <dbReference type="EMBL" id="SKC64678.1"/>
    </source>
</evidence>
<dbReference type="Proteomes" id="UP000190961">
    <property type="component" value="Unassembled WGS sequence"/>
</dbReference>
<dbReference type="SUPFAM" id="SSF51445">
    <property type="entry name" value="(Trans)glycosidases"/>
    <property type="match status" value="1"/>
</dbReference>
<dbReference type="InterPro" id="IPR024361">
    <property type="entry name" value="BACON"/>
</dbReference>
<keyword evidence="2 7" id="KW-0378">Hydrolase</keyword>
<evidence type="ECO:0000256" key="3">
    <source>
        <dbReference type="ARBA" id="ARBA00023001"/>
    </source>
</evidence>
<evidence type="ECO:0000256" key="2">
    <source>
        <dbReference type="ARBA" id="ARBA00022801"/>
    </source>
</evidence>
<accession>A0A1T5KN26</accession>
<evidence type="ECO:0000256" key="7">
    <source>
        <dbReference type="RuleBase" id="RU361153"/>
    </source>
</evidence>
<dbReference type="Gene3D" id="3.20.20.80">
    <property type="entry name" value="Glycosidases"/>
    <property type="match status" value="1"/>
</dbReference>
<dbReference type="InterPro" id="IPR017853">
    <property type="entry name" value="GH"/>
</dbReference>
<keyword evidence="5 7" id="KW-0326">Glycosidase</keyword>
<keyword evidence="6" id="KW-0624">Polysaccharide degradation</keyword>
<dbReference type="Gene3D" id="2.60.40.10">
    <property type="entry name" value="Immunoglobulins"/>
    <property type="match status" value="1"/>
</dbReference>
<name>A0A1T5KN26_9BACT</name>
<dbReference type="InterPro" id="IPR050386">
    <property type="entry name" value="Glycosyl_hydrolase_5"/>
</dbReference>
<evidence type="ECO:0000256" key="6">
    <source>
        <dbReference type="ARBA" id="ARBA00023326"/>
    </source>
</evidence>
<dbReference type="STRING" id="688867.SAMN05660236_2346"/>
<dbReference type="GO" id="GO:0009986">
    <property type="term" value="C:cell surface"/>
    <property type="evidence" value="ECO:0007669"/>
    <property type="project" value="TreeGrafter"/>
</dbReference>
<keyword evidence="11" id="KW-1185">Reference proteome</keyword>
<dbReference type="EMBL" id="FUZU01000001">
    <property type="protein sequence ID" value="SKC64678.1"/>
    <property type="molecule type" value="Genomic_DNA"/>
</dbReference>
<keyword evidence="3" id="KW-0136">Cellulose degradation</keyword>
<reference evidence="10 11" key="1">
    <citation type="submission" date="2017-02" db="EMBL/GenBank/DDBJ databases">
        <authorList>
            <person name="Peterson S.W."/>
        </authorList>
    </citation>
    <scope>NUCLEOTIDE SEQUENCE [LARGE SCALE GENOMIC DNA]</scope>
    <source>
        <strain evidence="10 11">DSM 25262</strain>
    </source>
</reference>
<dbReference type="GO" id="GO:0008422">
    <property type="term" value="F:beta-glucosidase activity"/>
    <property type="evidence" value="ECO:0007669"/>
    <property type="project" value="TreeGrafter"/>
</dbReference>
<dbReference type="InterPro" id="IPR001547">
    <property type="entry name" value="Glyco_hydro_5"/>
</dbReference>
<proteinExistence type="inferred from homology"/>
<dbReference type="PANTHER" id="PTHR31297">
    <property type="entry name" value="GLUCAN ENDO-1,6-BETA-GLUCOSIDASE B"/>
    <property type="match status" value="1"/>
</dbReference>
<evidence type="ECO:0000256" key="4">
    <source>
        <dbReference type="ARBA" id="ARBA00023277"/>
    </source>
</evidence>
<dbReference type="CDD" id="cd14948">
    <property type="entry name" value="BACON"/>
    <property type="match status" value="1"/>
</dbReference>